<dbReference type="SUPFAM" id="SSF55347">
    <property type="entry name" value="Glyceraldehyde-3-phosphate dehydrogenase-like, C-terminal domain"/>
    <property type="match status" value="1"/>
</dbReference>
<evidence type="ECO:0000256" key="9">
    <source>
        <dbReference type="ARBA" id="ARBA00023167"/>
    </source>
</evidence>
<dbReference type="Proteomes" id="UP001497453">
    <property type="component" value="Chromosome 2"/>
</dbReference>
<comment type="pathway">
    <text evidence="2">Amino-acid biosynthesis; L-threonine biosynthesis; L-threonine from L-aspartate: step 2/5.</text>
</comment>
<dbReference type="PIRSF" id="PIRSF000148">
    <property type="entry name" value="ASA_dh"/>
    <property type="match status" value="1"/>
</dbReference>
<dbReference type="CDD" id="cd02315">
    <property type="entry name" value="ScASADH_like_N"/>
    <property type="match status" value="1"/>
</dbReference>
<dbReference type="PROSITE" id="PS01103">
    <property type="entry name" value="ASD"/>
    <property type="match status" value="1"/>
</dbReference>
<evidence type="ECO:0000313" key="14">
    <source>
        <dbReference type="EMBL" id="CAL1699976.1"/>
    </source>
</evidence>
<evidence type="ECO:0000256" key="7">
    <source>
        <dbReference type="ARBA" id="ARBA00022857"/>
    </source>
</evidence>
<dbReference type="NCBIfam" id="TIGR00978">
    <property type="entry name" value="asd_EA"/>
    <property type="match status" value="1"/>
</dbReference>
<dbReference type="InterPro" id="IPR036291">
    <property type="entry name" value="NAD(P)-bd_dom_sf"/>
</dbReference>
<comment type="similarity">
    <text evidence="3">Belongs to the aspartate-semialdehyde dehydrogenase family.</text>
</comment>
<dbReference type="InterPro" id="IPR005676">
    <property type="entry name" value="Asp_semi-ald_DH_pep-lack"/>
</dbReference>
<evidence type="ECO:0000256" key="3">
    <source>
        <dbReference type="ARBA" id="ARBA00010584"/>
    </source>
</evidence>
<dbReference type="PANTHER" id="PTHR46718:SF1">
    <property type="entry name" value="ASPARTATE-SEMIALDEHYDE DEHYDROGENASE"/>
    <property type="match status" value="1"/>
</dbReference>
<dbReference type="Gene3D" id="3.40.50.720">
    <property type="entry name" value="NAD(P)-binding Rossmann-like Domain"/>
    <property type="match status" value="1"/>
</dbReference>
<keyword evidence="6" id="KW-0791">Threonine biosynthesis</keyword>
<dbReference type="SMART" id="SM00859">
    <property type="entry name" value="Semialdhyde_dh"/>
    <property type="match status" value="1"/>
</dbReference>
<dbReference type="Gene3D" id="3.30.360.10">
    <property type="entry name" value="Dihydrodipicolinate Reductase, domain 2"/>
    <property type="match status" value="1"/>
</dbReference>
<evidence type="ECO:0000256" key="12">
    <source>
        <dbReference type="ARBA" id="ARBA00050041"/>
    </source>
</evidence>
<proteinExistence type="inferred from homology"/>
<reference evidence="15" key="1">
    <citation type="submission" date="2024-04" db="EMBL/GenBank/DDBJ databases">
        <authorList>
            <person name="Shaw F."/>
            <person name="Minotto A."/>
        </authorList>
    </citation>
    <scope>NUCLEOTIDE SEQUENCE [LARGE SCALE GENOMIC DNA]</scope>
</reference>
<dbReference type="InterPro" id="IPR012280">
    <property type="entry name" value="Semialdhyde_DH_dimer_dom"/>
</dbReference>
<name>A0ABP1CWD1_9APHY</name>
<keyword evidence="15" id="KW-1185">Reference proteome</keyword>
<evidence type="ECO:0000256" key="10">
    <source>
        <dbReference type="ARBA" id="ARBA00049864"/>
    </source>
</evidence>
<comment type="pathway">
    <text evidence="1">Amino-acid biosynthesis; L-methionine biosynthesis via de novo pathway; L-homoserine from L-aspartate: step 2/3.</text>
</comment>
<dbReference type="EC" id="1.2.1.11" evidence="4"/>
<organism evidence="14 15">
    <name type="scientific">Somion occarium</name>
    <dbReference type="NCBI Taxonomy" id="3059160"/>
    <lineage>
        <taxon>Eukaryota</taxon>
        <taxon>Fungi</taxon>
        <taxon>Dikarya</taxon>
        <taxon>Basidiomycota</taxon>
        <taxon>Agaricomycotina</taxon>
        <taxon>Agaricomycetes</taxon>
        <taxon>Polyporales</taxon>
        <taxon>Cerrenaceae</taxon>
        <taxon>Somion</taxon>
    </lineage>
</organism>
<evidence type="ECO:0000256" key="8">
    <source>
        <dbReference type="ARBA" id="ARBA00023002"/>
    </source>
</evidence>
<evidence type="ECO:0000256" key="4">
    <source>
        <dbReference type="ARBA" id="ARBA00013120"/>
    </source>
</evidence>
<evidence type="ECO:0000256" key="5">
    <source>
        <dbReference type="ARBA" id="ARBA00022605"/>
    </source>
</evidence>
<evidence type="ECO:0000313" key="15">
    <source>
        <dbReference type="Proteomes" id="UP001497453"/>
    </source>
</evidence>
<dbReference type="EMBL" id="OZ037945">
    <property type="protein sequence ID" value="CAL1699976.1"/>
    <property type="molecule type" value="Genomic_DNA"/>
</dbReference>
<dbReference type="InterPro" id="IPR000534">
    <property type="entry name" value="Semialdehyde_DH_NAD-bd"/>
</dbReference>
<dbReference type="SUPFAM" id="SSF51735">
    <property type="entry name" value="NAD(P)-binding Rossmann-fold domains"/>
    <property type="match status" value="1"/>
</dbReference>
<evidence type="ECO:0000256" key="11">
    <source>
        <dbReference type="ARBA" id="ARBA00049950"/>
    </source>
</evidence>
<evidence type="ECO:0000259" key="13">
    <source>
        <dbReference type="SMART" id="SM00859"/>
    </source>
</evidence>
<dbReference type="CDD" id="cd18130">
    <property type="entry name" value="ASADH_C_arch_fung_like"/>
    <property type="match status" value="1"/>
</dbReference>
<protein>
    <recommendedName>
        <fullName evidence="12">Aspartate-semialdehyde dehydrogenase</fullName>
        <ecNumber evidence="4">1.2.1.11</ecNumber>
    </recommendedName>
</protein>
<dbReference type="Pfam" id="PF02774">
    <property type="entry name" value="Semialdhyde_dhC"/>
    <property type="match status" value="1"/>
</dbReference>
<sequence length="375" mass="40659">MPPLEPKEIKVGVLGATGTVGQRFILLLSQHPYFVIHGLGASQRSAGKRYSQAVTWKQTSPIPGIVREMVVTECKPEFFKDCAVVFSGLDADVAGDIEAEFRSAELIVFSNAKNYRRDPLVPLIVPLINASHFAMVPHQRALHSPPLKKGFILTNANCSTTGVVVPLAALEKAFGPLESCMITTMQAISGAGYPGIPSLDILDNVVPYISGEEEKIEWETLKILGGIAEDDNGQKAFDMHSRHPLRISASCNRVPVIEGHTECVSVRFARRPPPSPQQVREALAAYTSDAYALGCPSAPRHTIFVHEESDRPQPRLDRDYQMGAGVSIGRVRQCRVLDIKFVVLANNVAIGAATSSILNAELAVLKGYIPSVSAE</sequence>
<dbReference type="Pfam" id="PF01118">
    <property type="entry name" value="Semialdhyde_dh"/>
    <property type="match status" value="1"/>
</dbReference>
<dbReference type="PANTHER" id="PTHR46718">
    <property type="entry name" value="ASPARTATE-SEMIALDEHYDE DEHYDROGENASE"/>
    <property type="match status" value="1"/>
</dbReference>
<feature type="domain" description="Semialdehyde dehydrogenase NAD-binding" evidence="13">
    <location>
        <begin position="10"/>
        <end position="136"/>
    </location>
</feature>
<comment type="function">
    <text evidence="11">Catalyzes the NADPH-dependent formation of L-aspartate 4-semialdehyde (L-ASA) by the reductive dephosphorylation of 4-phospho-L-aspartate. Mediates the second step in the biosynthesis of amino acids that derive from aspartate (the aspartate family of amino acids), including methioinine and threonine, the latter of which is a precursor to isoleucine.</text>
</comment>
<keyword evidence="7" id="KW-0521">NADP</keyword>
<keyword evidence="8" id="KW-0560">Oxidoreductase</keyword>
<dbReference type="InterPro" id="IPR000319">
    <property type="entry name" value="Asp-semialdehyde_DH_CS"/>
</dbReference>
<evidence type="ECO:0000256" key="6">
    <source>
        <dbReference type="ARBA" id="ARBA00022697"/>
    </source>
</evidence>
<evidence type="ECO:0000256" key="1">
    <source>
        <dbReference type="ARBA" id="ARBA00005021"/>
    </source>
</evidence>
<keyword evidence="9" id="KW-0486">Methionine biosynthesis</keyword>
<comment type="catalytic activity">
    <reaction evidence="10">
        <text>L-aspartate 4-semialdehyde + phosphate + NADP(+) = 4-phospho-L-aspartate + NADPH + H(+)</text>
        <dbReference type="Rhea" id="RHEA:24284"/>
        <dbReference type="ChEBI" id="CHEBI:15378"/>
        <dbReference type="ChEBI" id="CHEBI:43474"/>
        <dbReference type="ChEBI" id="CHEBI:57535"/>
        <dbReference type="ChEBI" id="CHEBI:57783"/>
        <dbReference type="ChEBI" id="CHEBI:58349"/>
        <dbReference type="ChEBI" id="CHEBI:537519"/>
        <dbReference type="EC" id="1.2.1.11"/>
    </reaction>
    <physiologicalReaction direction="right-to-left" evidence="10">
        <dbReference type="Rhea" id="RHEA:24286"/>
    </physiologicalReaction>
</comment>
<gene>
    <name evidence="14" type="ORF">GFSPODELE1_LOCUS2940</name>
</gene>
<evidence type="ECO:0000256" key="2">
    <source>
        <dbReference type="ARBA" id="ARBA00005097"/>
    </source>
</evidence>
<accession>A0ABP1CWD1</accession>
<dbReference type="InterPro" id="IPR051823">
    <property type="entry name" value="ASADH-related"/>
</dbReference>
<keyword evidence="5" id="KW-0028">Amino-acid biosynthesis</keyword>
<dbReference type="NCBIfam" id="NF006416">
    <property type="entry name" value="PRK08664.1"/>
    <property type="match status" value="1"/>
</dbReference>